<dbReference type="InterPro" id="IPR011050">
    <property type="entry name" value="Pectin_lyase_fold/virulence"/>
</dbReference>
<dbReference type="Pfam" id="PF18911">
    <property type="entry name" value="PKD_4"/>
    <property type="match status" value="1"/>
</dbReference>
<dbReference type="Pfam" id="PF18676">
    <property type="entry name" value="MBG_2"/>
    <property type="match status" value="5"/>
</dbReference>
<dbReference type="Pfam" id="PF13585">
    <property type="entry name" value="CHU_C"/>
    <property type="match status" value="1"/>
</dbReference>
<dbReference type="NCBIfam" id="NF041518">
    <property type="entry name" value="choice_anch_Q"/>
    <property type="match status" value="1"/>
</dbReference>
<dbReference type="PANTHER" id="PTHR11319">
    <property type="entry name" value="G PROTEIN-COUPLED RECEPTOR-RELATED"/>
    <property type="match status" value="1"/>
</dbReference>
<dbReference type="Gene3D" id="2.60.40.10">
    <property type="entry name" value="Immunoglobulins"/>
    <property type="match status" value="2"/>
</dbReference>
<dbReference type="InterPro" id="IPR000601">
    <property type="entry name" value="PKD_dom"/>
</dbReference>
<dbReference type="InterPro" id="IPR013783">
    <property type="entry name" value="Ig-like_fold"/>
</dbReference>
<accession>A0A1N7R0U3</accession>
<dbReference type="InterPro" id="IPR006626">
    <property type="entry name" value="PbH1"/>
</dbReference>
<reference evidence="3" key="1">
    <citation type="submission" date="2017-01" db="EMBL/GenBank/DDBJ databases">
        <authorList>
            <person name="Varghese N."/>
            <person name="Submissions S."/>
        </authorList>
    </citation>
    <scope>NUCLEOTIDE SEQUENCE [LARGE SCALE GENOMIC DNA]</scope>
    <source>
        <strain evidence="3">DSM 21054</strain>
    </source>
</reference>
<dbReference type="PROSITE" id="PS50093">
    <property type="entry name" value="PKD"/>
    <property type="match status" value="1"/>
</dbReference>
<organism evidence="2 3">
    <name type="scientific">Filimonas lacunae</name>
    <dbReference type="NCBI Taxonomy" id="477680"/>
    <lineage>
        <taxon>Bacteria</taxon>
        <taxon>Pseudomonadati</taxon>
        <taxon>Bacteroidota</taxon>
        <taxon>Chitinophagia</taxon>
        <taxon>Chitinophagales</taxon>
        <taxon>Chitinophagaceae</taxon>
        <taxon>Filimonas</taxon>
    </lineage>
</organism>
<dbReference type="SUPFAM" id="SSF49299">
    <property type="entry name" value="PKD domain"/>
    <property type="match status" value="1"/>
</dbReference>
<evidence type="ECO:0000259" key="1">
    <source>
        <dbReference type="PROSITE" id="PS50093"/>
    </source>
</evidence>
<dbReference type="InterPro" id="IPR026341">
    <property type="entry name" value="T9SS_type_B"/>
</dbReference>
<dbReference type="Proteomes" id="UP000186917">
    <property type="component" value="Unassembled WGS sequence"/>
</dbReference>
<dbReference type="InterPro" id="IPR012334">
    <property type="entry name" value="Pectin_lyas_fold"/>
</dbReference>
<dbReference type="SMART" id="SM00710">
    <property type="entry name" value="PbH1"/>
    <property type="match status" value="9"/>
</dbReference>
<feature type="domain" description="PKD" evidence="1">
    <location>
        <begin position="1482"/>
        <end position="1516"/>
    </location>
</feature>
<dbReference type="Gene3D" id="3.30.210.10">
    <property type="entry name" value="DNA polymerase, thumb domain"/>
    <property type="match status" value="4"/>
</dbReference>
<dbReference type="PANTHER" id="PTHR11319:SF35">
    <property type="entry name" value="OUTER MEMBRANE PROTEIN PMPC-RELATED"/>
    <property type="match status" value="1"/>
</dbReference>
<keyword evidence="3" id="KW-1185">Reference proteome</keyword>
<dbReference type="NCBIfam" id="TIGR04131">
    <property type="entry name" value="Bac_Flav_CTERM"/>
    <property type="match status" value="1"/>
</dbReference>
<gene>
    <name evidence="2" type="ORF">SAMN05421788_108123</name>
</gene>
<proteinExistence type="predicted"/>
<dbReference type="InterPro" id="IPR041286">
    <property type="entry name" value="MBG_2"/>
</dbReference>
<name>A0A1N7R0U3_9BACT</name>
<evidence type="ECO:0000313" key="2">
    <source>
        <dbReference type="EMBL" id="SIT28763.1"/>
    </source>
</evidence>
<protein>
    <submittedName>
        <fullName evidence="2">Gliding motility-associated C-terminal domain-containing protein</fullName>
    </submittedName>
</protein>
<dbReference type="Gene3D" id="2.160.20.10">
    <property type="entry name" value="Single-stranded right-handed beta-helix, Pectin lyase-like"/>
    <property type="match status" value="2"/>
</dbReference>
<sequence length="1705" mass="175142">MAQSPDGNGVFFVKKGGTGNQRGDSWSNAIAELSTALKAAKTINASAAGAIKEIWVSGGTYNPQYVINFSANTLISIDNRDNSFLMVKDVKVYGGFAGTETSVAARDLSVTANASILSGDLKTQGDYSDNAYHVVSASGAVGTALLDGFTITGGNANGSTAAVIVNSNSFTRNNGAGIFLVKAAPSFTNIQVIGNIGANYGLGVCIVENATAVVSFTNAVISGNGGGELGGGVGASHSDVNFTNVTICGNSSTKGAGTYAYNGCKLTYNNSIMYGNSGGLVGDAGQYGTYTLSAQYSLLQGIAANVANHILDPATDPLFFNAPSFTTVPFSNGNYAIRSNSPLINAGSNSLFAGLGANTKDLAGNSRVKDYSSGGIIDIGANEYQVAPGSNGVIYVKKGSNGNGSSWNFAAAEVADALKAAAVLNAQTAGKVKQIWVAAGTYLPLYAFNDLNSAVATDRNNGFVVVKDVKMYGGFAGTETDITARNIAANRSILSGDIGVAGTATDNAYHVLMTIGDAGSASVNGFTVSGGRADGSLYPVANSLPVYQGYGGGAFVTNTNCEFTNVIFNDNYSRGTAGGAYVYNGTDAQSVTFSQCTFSNNKSNNSSAGAIYFYGSQATWLLDSVTVVGNSCSSSGGGINSSNGTLTINRSVIKDNVAGVGGGGLYAGISTVIITNSIVSGNNAAFSGGGINFSSVSSGSGVKNVVITGNKAGNMGGGVYNSGSATLFTNVTFAGNSGAGLYNYATNTILLPTVQNSIVYGNSAGIENNNASYKTVISYSLVQGEAVNSSLHIINETTDPEFVNAPDFSTAPFSTGNYSLSNASAVIDSGSNNLFVGLDASSFDAAGNARVTNYSNNGIIDMGAYEAAAGTQKITSPGYIVRTYGEGSFEPGATNNSGLSLSYSSADNSIAQAYQDAADGNKWKIAIKKAGKVLITISQAGGGTYLPASDTFNVIINKAILTITAKDTVKTYTGTAFTGGNDVTYAGFVYSDDQAVALTGTLTYTGTSQGATNVNSYTIIPGGLTAESYTITYTAGALTINKANLTVTAKDSTKVYNGLAFTGGNGVTYTGLVNNETGAVLGGSVTYSGTSQGAVNVNTYVITPAGLTSGNYDIHYANGSLYISQAVLTVTAKDSAKIYDGLSFTGGNGVTYTGLVNNETAFVLGGTLTYSGTSQGATNVNNYVITPGGLTSGNYNIQYADGSLTINKATLTITAIDSAKVYDGMSFTGGNGVSYSGFVNNENATVLTGSITYSGTAQGAVNVNAYVITPGGLTAGNYAVSYVNGALIINKAEVIITADNKARCFAEINPGFTVSYAGFVHGEDSLVLSALPVAQTIATTQTVAGNYDIIPTGAVADNYNFSYVNGTLTIHALPVSNLTAIQGTILCGTSATLPISASGAYSFAWLHDNTAIAETTATLTVAETGMYAAVATDGFGCKATVANNIAITRLLAPQVAFNYNSYCVDKAVNFTNTSDITFSGVVNYTWSSGNGESSSNISPQFTYSAAGNYTVSLIVTPQNCPTLAVTASQVIPVEAETPGIRLTQLNAQPETTITLQARNLLNASYSWLPATGLSNASIAAPNAVLQKDQDYLVEMSFPSGCVATDSLHVSVYLASDILVPNVFSANGDGQNDILYANLRGMKKLNYFRVFNRWGKKIFESFDMARGWDGTCNGELQPLATYVWVAEGVDNNGNTIRRQGSVTLLR</sequence>
<dbReference type="EMBL" id="FTOR01000008">
    <property type="protein sequence ID" value="SIT28763.1"/>
    <property type="molecule type" value="Genomic_DNA"/>
</dbReference>
<dbReference type="InterPro" id="IPR035986">
    <property type="entry name" value="PKD_dom_sf"/>
</dbReference>
<dbReference type="InterPro" id="IPR059226">
    <property type="entry name" value="Choice_anch_Q_dom"/>
</dbReference>
<dbReference type="InterPro" id="IPR037160">
    <property type="entry name" value="DNA_Pol_thumb_sf"/>
</dbReference>
<dbReference type="SUPFAM" id="SSF51126">
    <property type="entry name" value="Pectin lyase-like"/>
    <property type="match status" value="2"/>
</dbReference>
<evidence type="ECO:0000313" key="3">
    <source>
        <dbReference type="Proteomes" id="UP000186917"/>
    </source>
</evidence>